<dbReference type="PANTHER" id="PTHR21163:SF1">
    <property type="entry name" value="PROTEIN G12"/>
    <property type="match status" value="1"/>
</dbReference>
<dbReference type="Pfam" id="PF06757">
    <property type="entry name" value="Ins_allergen_rp"/>
    <property type="match status" value="3"/>
</dbReference>
<proteinExistence type="evidence at transcript level"/>
<sequence>MKVFVVLLAIIGLSVGAPKHHPRLAHQKISPRSLIDDLQDFIDLLPLDDIKAIVDDHLETDGAFAAVVLYLQGPEWTELVNTVGEKPAVQDFIQYLNDAGLPVDDILAWIDNLIKGATPGTDPDEEGSLRPLLDEVEAILPLADLLALLNDKLQNSPDFQALYTKVSSEDAHNLVEEVRAIDEVQRLAQRLMDMGVKVEEALAVVYEFLGWGEPKLSKSGRTLADDLQEFIDLLPLDDILAIADDHLKTDGAFVAVVLYLQGPEWTELVETVGAMPAVQDFIQFLNDAGLPVDDILAWIDDLIKNAVPGTDADEEGSLRPILDEVEAILPLTELLALVNDKLQNSPDFQALYVEVSSEKAHTLVEEVRALDEVQTLAQRLISMGVKVEEALAWVYDFLGWGEPKLSKSGRTLADDLQEFIDLLPLDDIKAIADEHLQTDGAFAAVVLYLQGPEWTELVETVGAKPAVQDFIQYLTDAGLPVDDILAWIDNLITGATPGTDPDEEGSLRPLLDEIEAILPLADLLALLNDKLQNSPDFQALYVEVSSEKAHTLVEEVRALDEVQTLAQRLISMGVKVEETLAVVYEFLGWGEPKKF</sequence>
<evidence type="ECO:0000256" key="1">
    <source>
        <dbReference type="SAM" id="SignalP"/>
    </source>
</evidence>
<reference evidence="2" key="1">
    <citation type="submission" date="2003-06" db="EMBL/GenBank/DDBJ databases">
        <title>Cloning, sequencing and identification of cDNAs coding for microvillar membrane associated proteins.</title>
        <authorList>
            <person name="Ferreira A.H.P."/>
            <person name="Guerra L.O."/>
            <person name="Schnabel B."/>
            <person name="Paiva P.B."/>
            <person name="Briones M.R.S."/>
            <person name="Terra W.R."/>
            <person name="Ferreira C."/>
        </authorList>
    </citation>
    <scope>NUCLEOTIDE SEQUENCE</scope>
</reference>
<keyword evidence="1" id="KW-0732">Signal</keyword>
<dbReference type="EMBL" id="AY327800">
    <property type="protein sequence ID" value="AAP92419.1"/>
    <property type="molecule type" value="mRNA"/>
</dbReference>
<feature type="chain" id="PRO_5004295480" evidence="1">
    <location>
        <begin position="17"/>
        <end position="595"/>
    </location>
</feature>
<dbReference type="SMR" id="Q7YZB8"/>
<organism evidence="2">
    <name type="scientific">Tenebrio molitor</name>
    <name type="common">Yellow mealworm beetle</name>
    <dbReference type="NCBI Taxonomy" id="7067"/>
    <lineage>
        <taxon>Eukaryota</taxon>
        <taxon>Metazoa</taxon>
        <taxon>Ecdysozoa</taxon>
        <taxon>Arthropoda</taxon>
        <taxon>Hexapoda</taxon>
        <taxon>Insecta</taxon>
        <taxon>Pterygota</taxon>
        <taxon>Neoptera</taxon>
        <taxon>Endopterygota</taxon>
        <taxon>Coleoptera</taxon>
        <taxon>Polyphaga</taxon>
        <taxon>Cucujiformia</taxon>
        <taxon>Tenebrionidae</taxon>
        <taxon>Tenebrio</taxon>
    </lineage>
</organism>
<evidence type="ECO:0000313" key="2">
    <source>
        <dbReference type="EMBL" id="AAP92419.1"/>
    </source>
</evidence>
<feature type="signal peptide" evidence="1">
    <location>
        <begin position="1"/>
        <end position="16"/>
    </location>
</feature>
<accession>Q7YZB8</accession>
<dbReference type="PANTHER" id="PTHR21163">
    <property type="entry name" value="PROTEIN G12"/>
    <property type="match status" value="1"/>
</dbReference>
<dbReference type="AlphaFoldDB" id="Q7YZB8"/>
<name>Q7YZB8_TENMO</name>
<protein>
    <submittedName>
        <fullName evidence="2">Cockroach allergen-like protein</fullName>
    </submittedName>
</protein>
<dbReference type="InterPro" id="IPR010629">
    <property type="entry name" value="Ins_allergen"/>
</dbReference>